<evidence type="ECO:0000313" key="18">
    <source>
        <dbReference type="Proteomes" id="UP000532440"/>
    </source>
</evidence>
<dbReference type="PANTHER" id="PTHR48111:SF40">
    <property type="entry name" value="PHOSPHATE REGULON TRANSCRIPTIONAL REGULATORY PROTEIN PHOB"/>
    <property type="match status" value="1"/>
</dbReference>
<feature type="domain" description="Response regulatory" evidence="15">
    <location>
        <begin position="4"/>
        <end position="120"/>
    </location>
</feature>
<comment type="caution">
    <text evidence="17">The sequence shown here is derived from an EMBL/GenBank/DDBJ whole genome shotgun (WGS) entry which is preliminary data.</text>
</comment>
<dbReference type="CDD" id="cd17618">
    <property type="entry name" value="REC_OmpR_PhoB"/>
    <property type="match status" value="1"/>
</dbReference>
<dbReference type="InterPro" id="IPR011006">
    <property type="entry name" value="CheY-like_superfamily"/>
</dbReference>
<keyword evidence="11" id="KW-0804">Transcription</keyword>
<feature type="domain" description="OmpR/PhoB-type" evidence="16">
    <location>
        <begin position="129"/>
        <end position="227"/>
    </location>
</feature>
<dbReference type="InterPro" id="IPR011879">
    <property type="entry name" value="Sig_transdc_resp-reg_PhoB"/>
</dbReference>
<evidence type="ECO:0000256" key="12">
    <source>
        <dbReference type="ARBA" id="ARBA00024735"/>
    </source>
</evidence>
<dbReference type="EMBL" id="JACHGB010000003">
    <property type="protein sequence ID" value="MBB5271461.1"/>
    <property type="molecule type" value="Genomic_DNA"/>
</dbReference>
<evidence type="ECO:0000256" key="8">
    <source>
        <dbReference type="ARBA" id="ARBA00023015"/>
    </source>
</evidence>
<keyword evidence="7" id="KW-0902">Two-component regulatory system</keyword>
<keyword evidence="4" id="KW-0963">Cytoplasm</keyword>
<dbReference type="InterPro" id="IPR039420">
    <property type="entry name" value="WalR-like"/>
</dbReference>
<evidence type="ECO:0000256" key="4">
    <source>
        <dbReference type="ARBA" id="ARBA00022490"/>
    </source>
</evidence>
<dbReference type="AlphaFoldDB" id="A0A7W8HHB8"/>
<comment type="function">
    <text evidence="12">This protein is a positive regulator for the phosphate regulon. Transcription of this operon is positively regulated by PhoB and PhoR when phosphate is limited.</text>
</comment>
<evidence type="ECO:0000313" key="17">
    <source>
        <dbReference type="EMBL" id="MBB5271461.1"/>
    </source>
</evidence>
<evidence type="ECO:0000259" key="16">
    <source>
        <dbReference type="PROSITE" id="PS51755"/>
    </source>
</evidence>
<dbReference type="FunFam" id="3.40.50.2300:FF:000001">
    <property type="entry name" value="DNA-binding response regulator PhoB"/>
    <property type="match status" value="1"/>
</dbReference>
<dbReference type="Pfam" id="PF00486">
    <property type="entry name" value="Trans_reg_C"/>
    <property type="match status" value="1"/>
</dbReference>
<keyword evidence="8" id="KW-0805">Transcription regulation</keyword>
<dbReference type="PROSITE" id="PS50110">
    <property type="entry name" value="RESPONSE_REGULATORY"/>
    <property type="match status" value="1"/>
</dbReference>
<dbReference type="SUPFAM" id="SSF52172">
    <property type="entry name" value="CheY-like"/>
    <property type="match status" value="1"/>
</dbReference>
<dbReference type="InterPro" id="IPR036388">
    <property type="entry name" value="WH-like_DNA-bd_sf"/>
</dbReference>
<dbReference type="GO" id="GO:0000156">
    <property type="term" value="F:phosphorelay response regulator activity"/>
    <property type="evidence" value="ECO:0007669"/>
    <property type="project" value="InterPro"/>
</dbReference>
<accession>A0A7W8HHB8</accession>
<dbReference type="Proteomes" id="UP000532440">
    <property type="component" value="Unassembled WGS sequence"/>
</dbReference>
<keyword evidence="18" id="KW-1185">Reference proteome</keyword>
<keyword evidence="3" id="KW-0813">Transport</keyword>
<evidence type="ECO:0000256" key="7">
    <source>
        <dbReference type="ARBA" id="ARBA00023012"/>
    </source>
</evidence>
<dbReference type="GO" id="GO:0000976">
    <property type="term" value="F:transcription cis-regulatory region binding"/>
    <property type="evidence" value="ECO:0007669"/>
    <property type="project" value="TreeGrafter"/>
</dbReference>
<dbReference type="InterPro" id="IPR001789">
    <property type="entry name" value="Sig_transdc_resp-reg_receiver"/>
</dbReference>
<organism evidence="17 18">
    <name type="scientific">Quisquiliibacterium transsilvanicum</name>
    <dbReference type="NCBI Taxonomy" id="1549638"/>
    <lineage>
        <taxon>Bacteria</taxon>
        <taxon>Pseudomonadati</taxon>
        <taxon>Pseudomonadota</taxon>
        <taxon>Betaproteobacteria</taxon>
        <taxon>Burkholderiales</taxon>
        <taxon>Burkholderiaceae</taxon>
        <taxon>Quisquiliibacterium</taxon>
    </lineage>
</organism>
<comment type="subcellular location">
    <subcellularLocation>
        <location evidence="1">Cytoplasm</location>
    </subcellularLocation>
</comment>
<dbReference type="SMART" id="SM00862">
    <property type="entry name" value="Trans_reg_C"/>
    <property type="match status" value="1"/>
</dbReference>
<dbReference type="GO" id="GO:0006355">
    <property type="term" value="P:regulation of DNA-templated transcription"/>
    <property type="evidence" value="ECO:0007669"/>
    <property type="project" value="InterPro"/>
</dbReference>
<protein>
    <recommendedName>
        <fullName evidence="2">Phosphate regulon transcriptional regulatory protein PhoB</fullName>
    </recommendedName>
</protein>
<dbReference type="PANTHER" id="PTHR48111">
    <property type="entry name" value="REGULATOR OF RPOS"/>
    <property type="match status" value="1"/>
</dbReference>
<dbReference type="GO" id="GO:0032993">
    <property type="term" value="C:protein-DNA complex"/>
    <property type="evidence" value="ECO:0007669"/>
    <property type="project" value="TreeGrafter"/>
</dbReference>
<dbReference type="Gene3D" id="6.10.250.690">
    <property type="match status" value="1"/>
</dbReference>
<evidence type="ECO:0000256" key="13">
    <source>
        <dbReference type="PROSITE-ProRule" id="PRU00169"/>
    </source>
</evidence>
<dbReference type="InterPro" id="IPR016032">
    <property type="entry name" value="Sig_transdc_resp-reg_C-effctor"/>
</dbReference>
<dbReference type="SMART" id="SM00448">
    <property type="entry name" value="REC"/>
    <property type="match status" value="1"/>
</dbReference>
<gene>
    <name evidence="17" type="ORF">HNQ70_001471</name>
</gene>
<dbReference type="SUPFAM" id="SSF46894">
    <property type="entry name" value="C-terminal effector domain of the bipartite response regulators"/>
    <property type="match status" value="1"/>
</dbReference>
<feature type="modified residue" description="4-aspartylphosphate" evidence="13">
    <location>
        <position position="53"/>
    </location>
</feature>
<evidence type="ECO:0000256" key="14">
    <source>
        <dbReference type="PROSITE-ProRule" id="PRU01091"/>
    </source>
</evidence>
<evidence type="ECO:0000256" key="2">
    <source>
        <dbReference type="ARBA" id="ARBA00013332"/>
    </source>
</evidence>
<sequence>MNAKILVVEDEPAIRELIAVNLRHAGYQPVLAGDAAEARRQIDQSLPDLVLLDWMLPDSPGIELARKLRADPRTRELPVIMLTARAQESDKVHGFEAGADDYVTKPFSPRELLARVKALLRRAAPASTEEPVEIAGLKLDPKTFRVTGNGTPVELSPTEFRLLHFMMKQPDRVLSRSRLLDNVWGDHVFIEERTVDVHIRRLRLALQPTAHDRLVETVRGGGYRFLPS</sequence>
<evidence type="ECO:0000256" key="3">
    <source>
        <dbReference type="ARBA" id="ARBA00022448"/>
    </source>
</evidence>
<keyword evidence="9 14" id="KW-0238">DNA-binding</keyword>
<dbReference type="Gene3D" id="1.10.10.10">
    <property type="entry name" value="Winged helix-like DNA-binding domain superfamily/Winged helix DNA-binding domain"/>
    <property type="match status" value="1"/>
</dbReference>
<dbReference type="InterPro" id="IPR001867">
    <property type="entry name" value="OmpR/PhoB-type_DNA-bd"/>
</dbReference>
<evidence type="ECO:0000259" key="15">
    <source>
        <dbReference type="PROSITE" id="PS50110"/>
    </source>
</evidence>
<evidence type="ECO:0000256" key="6">
    <source>
        <dbReference type="ARBA" id="ARBA00022592"/>
    </source>
</evidence>
<evidence type="ECO:0000256" key="1">
    <source>
        <dbReference type="ARBA" id="ARBA00004496"/>
    </source>
</evidence>
<dbReference type="GO" id="GO:0006817">
    <property type="term" value="P:phosphate ion transport"/>
    <property type="evidence" value="ECO:0007669"/>
    <property type="project" value="UniProtKB-KW"/>
</dbReference>
<keyword evidence="10" id="KW-0010">Activator</keyword>
<dbReference type="Gene3D" id="3.40.50.2300">
    <property type="match status" value="1"/>
</dbReference>
<reference evidence="17 18" key="1">
    <citation type="submission" date="2020-08" db="EMBL/GenBank/DDBJ databases">
        <title>Genomic Encyclopedia of Type Strains, Phase IV (KMG-IV): sequencing the most valuable type-strain genomes for metagenomic binning, comparative biology and taxonomic classification.</title>
        <authorList>
            <person name="Goeker M."/>
        </authorList>
    </citation>
    <scope>NUCLEOTIDE SEQUENCE [LARGE SCALE GENOMIC DNA]</scope>
    <source>
        <strain evidence="17 18">DSM 29781</strain>
    </source>
</reference>
<dbReference type="RefSeq" id="WP_183965866.1">
    <property type="nucleotide sequence ID" value="NZ_BAABEW010000001.1"/>
</dbReference>
<evidence type="ECO:0000256" key="9">
    <source>
        <dbReference type="ARBA" id="ARBA00023125"/>
    </source>
</evidence>
<dbReference type="CDD" id="cd00383">
    <property type="entry name" value="trans_reg_C"/>
    <property type="match status" value="1"/>
</dbReference>
<evidence type="ECO:0000256" key="5">
    <source>
        <dbReference type="ARBA" id="ARBA00022553"/>
    </source>
</evidence>
<dbReference type="PROSITE" id="PS51755">
    <property type="entry name" value="OMPR_PHOB"/>
    <property type="match status" value="1"/>
</dbReference>
<dbReference type="GO" id="GO:0005829">
    <property type="term" value="C:cytosol"/>
    <property type="evidence" value="ECO:0007669"/>
    <property type="project" value="TreeGrafter"/>
</dbReference>
<keyword evidence="5 13" id="KW-0597">Phosphoprotein</keyword>
<evidence type="ECO:0000256" key="11">
    <source>
        <dbReference type="ARBA" id="ARBA00023163"/>
    </source>
</evidence>
<feature type="DNA-binding region" description="OmpR/PhoB-type" evidence="14">
    <location>
        <begin position="129"/>
        <end position="227"/>
    </location>
</feature>
<name>A0A7W8HHB8_9BURK</name>
<evidence type="ECO:0000256" key="10">
    <source>
        <dbReference type="ARBA" id="ARBA00023159"/>
    </source>
</evidence>
<dbReference type="Pfam" id="PF00072">
    <property type="entry name" value="Response_reg"/>
    <property type="match status" value="1"/>
</dbReference>
<dbReference type="NCBIfam" id="TIGR02154">
    <property type="entry name" value="PhoB"/>
    <property type="match status" value="1"/>
</dbReference>
<keyword evidence="6" id="KW-0592">Phosphate transport</keyword>
<proteinExistence type="predicted"/>
<dbReference type="FunFam" id="1.10.10.10:FF:000011">
    <property type="entry name" value="Phosphate regulon transcriptional regulator PhoB"/>
    <property type="match status" value="1"/>
</dbReference>